<dbReference type="EMBL" id="JAYMYQ010000001">
    <property type="protein sequence ID" value="KAK7360754.1"/>
    <property type="molecule type" value="Genomic_DNA"/>
</dbReference>
<protein>
    <submittedName>
        <fullName evidence="1">Uncharacterized protein</fullName>
    </submittedName>
</protein>
<dbReference type="Proteomes" id="UP001367508">
    <property type="component" value="Unassembled WGS sequence"/>
</dbReference>
<organism evidence="1 2">
    <name type="scientific">Canavalia gladiata</name>
    <name type="common">Sword bean</name>
    <name type="synonym">Dolichos gladiatus</name>
    <dbReference type="NCBI Taxonomy" id="3824"/>
    <lineage>
        <taxon>Eukaryota</taxon>
        <taxon>Viridiplantae</taxon>
        <taxon>Streptophyta</taxon>
        <taxon>Embryophyta</taxon>
        <taxon>Tracheophyta</taxon>
        <taxon>Spermatophyta</taxon>
        <taxon>Magnoliopsida</taxon>
        <taxon>eudicotyledons</taxon>
        <taxon>Gunneridae</taxon>
        <taxon>Pentapetalae</taxon>
        <taxon>rosids</taxon>
        <taxon>fabids</taxon>
        <taxon>Fabales</taxon>
        <taxon>Fabaceae</taxon>
        <taxon>Papilionoideae</taxon>
        <taxon>50 kb inversion clade</taxon>
        <taxon>NPAAA clade</taxon>
        <taxon>indigoferoid/millettioid clade</taxon>
        <taxon>Phaseoleae</taxon>
        <taxon>Canavalia</taxon>
    </lineage>
</organism>
<evidence type="ECO:0000313" key="2">
    <source>
        <dbReference type="Proteomes" id="UP001367508"/>
    </source>
</evidence>
<sequence>MNQALFGLGLEGILEFGESPNCETTMSQFIPTQVPATEQQIKKNQDSISAGSFETLFFSKESGTNPGSKLRVYVFGISAKFQ</sequence>
<dbReference type="AlphaFoldDB" id="A0AAN9R7I6"/>
<gene>
    <name evidence="1" type="ORF">VNO77_02763</name>
</gene>
<proteinExistence type="predicted"/>
<name>A0AAN9R7I6_CANGL</name>
<reference evidence="1 2" key="1">
    <citation type="submission" date="2024-01" db="EMBL/GenBank/DDBJ databases">
        <title>The genomes of 5 underutilized Papilionoideae crops provide insights into root nodulation and disease resistanc.</title>
        <authorList>
            <person name="Jiang F."/>
        </authorList>
    </citation>
    <scope>NUCLEOTIDE SEQUENCE [LARGE SCALE GENOMIC DNA]</scope>
    <source>
        <strain evidence="1">LVBAO_FW01</strain>
        <tissue evidence="1">Leaves</tissue>
    </source>
</reference>
<keyword evidence="2" id="KW-1185">Reference proteome</keyword>
<accession>A0AAN9R7I6</accession>
<comment type="caution">
    <text evidence="1">The sequence shown here is derived from an EMBL/GenBank/DDBJ whole genome shotgun (WGS) entry which is preliminary data.</text>
</comment>
<evidence type="ECO:0000313" key="1">
    <source>
        <dbReference type="EMBL" id="KAK7360754.1"/>
    </source>
</evidence>